<proteinExistence type="predicted"/>
<organism evidence="1 2">
    <name type="scientific">Candidatus Argoarchaeum ethanivorans</name>
    <dbReference type="NCBI Taxonomy" id="2608793"/>
    <lineage>
        <taxon>Archaea</taxon>
        <taxon>Methanobacteriati</taxon>
        <taxon>Methanobacteriota</taxon>
        <taxon>Stenosarchaea group</taxon>
        <taxon>Methanomicrobia</taxon>
        <taxon>Methanosarcinales</taxon>
        <taxon>Methanosarcinales incertae sedis</taxon>
        <taxon>GOM Arc I cluster</taxon>
        <taxon>Candidatus Argoarchaeum</taxon>
    </lineage>
</organism>
<evidence type="ECO:0000313" key="2">
    <source>
        <dbReference type="Proteomes" id="UP000291831"/>
    </source>
</evidence>
<dbReference type="AlphaFoldDB" id="A0A8B3S3Y0"/>
<dbReference type="EMBL" id="RPGO01000003">
    <property type="protein sequence ID" value="RZB33013.1"/>
    <property type="molecule type" value="Genomic_DNA"/>
</dbReference>
<sequence length="52" mass="6048">MIGKLGYRYVYPNQVRIYSQIGTISEPCSDINMLYAIPRLKRVDLVKKLTTK</sequence>
<gene>
    <name evidence="1" type="ORF">AEth_00130</name>
</gene>
<name>A0A8B3S3Y0_9EURY</name>
<accession>A0A8B3S3Y0</accession>
<protein>
    <submittedName>
        <fullName evidence="1">Uncharacterized protein</fullName>
    </submittedName>
</protein>
<evidence type="ECO:0000313" key="1">
    <source>
        <dbReference type="EMBL" id="RZB33013.1"/>
    </source>
</evidence>
<comment type="caution">
    <text evidence="1">The sequence shown here is derived from an EMBL/GenBank/DDBJ whole genome shotgun (WGS) entry which is preliminary data.</text>
</comment>
<dbReference type="Proteomes" id="UP000291831">
    <property type="component" value="Unassembled WGS sequence"/>
</dbReference>
<reference evidence="2" key="1">
    <citation type="submission" date="2019-01" db="EMBL/GenBank/DDBJ databases">
        <title>Anaerobic oxidation of ethane by archaea from a marine hydrocarbon seep.</title>
        <authorList>
            <person name="Musat F."/>
        </authorList>
    </citation>
    <scope>NUCLEOTIDE SEQUENCE [LARGE SCALE GENOMIC DNA]</scope>
</reference>